<organism evidence="2 3">
    <name type="scientific">Mycolicibacterium cyprinidarum</name>
    <dbReference type="NCBI Taxonomy" id="2860311"/>
    <lineage>
        <taxon>Bacteria</taxon>
        <taxon>Bacillati</taxon>
        <taxon>Actinomycetota</taxon>
        <taxon>Actinomycetes</taxon>
        <taxon>Mycobacteriales</taxon>
        <taxon>Mycobacteriaceae</taxon>
        <taxon>Mycolicibacterium</taxon>
    </lineage>
</organism>
<feature type="transmembrane region" description="Helical" evidence="1">
    <location>
        <begin position="59"/>
        <end position="79"/>
    </location>
</feature>
<evidence type="ECO:0000313" key="3">
    <source>
        <dbReference type="Proteomes" id="UP001060504"/>
    </source>
</evidence>
<comment type="caution">
    <text evidence="2">The sequence shown here is derived from an EMBL/GenBank/DDBJ whole genome shotgun (WGS) entry which is preliminary data.</text>
</comment>
<dbReference type="Proteomes" id="UP001060504">
    <property type="component" value="Unassembled WGS sequence"/>
</dbReference>
<keyword evidence="3" id="KW-1185">Reference proteome</keyword>
<name>A0ABQ4VC93_9MYCO</name>
<feature type="transmembrane region" description="Helical" evidence="1">
    <location>
        <begin position="6"/>
        <end position="21"/>
    </location>
</feature>
<keyword evidence="1" id="KW-1133">Transmembrane helix</keyword>
<evidence type="ECO:0000313" key="2">
    <source>
        <dbReference type="EMBL" id="GJF11765.1"/>
    </source>
</evidence>
<keyword evidence="1" id="KW-0472">Membrane</keyword>
<keyword evidence="1" id="KW-0812">Transmembrane</keyword>
<evidence type="ECO:0000256" key="1">
    <source>
        <dbReference type="SAM" id="Phobius"/>
    </source>
</evidence>
<proteinExistence type="predicted"/>
<feature type="transmembrane region" description="Helical" evidence="1">
    <location>
        <begin position="28"/>
        <end position="47"/>
    </location>
</feature>
<protein>
    <submittedName>
        <fullName evidence="2">Uncharacterized protein</fullName>
    </submittedName>
</protein>
<accession>A0ABQ4VC93</accession>
<feature type="transmembrane region" description="Helical" evidence="1">
    <location>
        <begin position="281"/>
        <end position="304"/>
    </location>
</feature>
<gene>
    <name evidence="2" type="ORF">NGTWS1702_09510</name>
</gene>
<feature type="transmembrane region" description="Helical" evidence="1">
    <location>
        <begin position="91"/>
        <end position="113"/>
    </location>
</feature>
<reference evidence="2 3" key="1">
    <citation type="submission" date="2021-08" db="EMBL/GenBank/DDBJ databases">
        <title>Draft genome sequence of Mycolicibacterium sp. NGTWS1702 strain.</title>
        <authorList>
            <person name="Matsumoto M."/>
            <person name="Tang B.C.C."/>
            <person name="Machida Y."/>
            <person name="Matoyama H."/>
            <person name="Kishihara T."/>
            <person name="Sato S."/>
            <person name="Kondo I."/>
            <person name="Sano M."/>
            <person name="Kato G."/>
        </authorList>
    </citation>
    <scope>NUCLEOTIDE SEQUENCE [LARGE SCALE GENOMIC DNA]</scope>
    <source>
        <strain evidence="2 3">NGTWSNA01</strain>
    </source>
</reference>
<sequence length="325" mass="34219">MTLTLTWGAIALIAGVVAYRWRHRALRLCILVVCVAIALALAVVFTGEYAPDVFLSATRIFIATAILSIIAVLLVGRSLPQLVSKHDRHSMALVFATMTVMYLVVGAFMAAAAEDALRVTTLPQVQTRDEFIDRRDSPVDRDGMLLEARISTAMPELEPPENRGIVASYRCPAIGPLRLPASGERLPARFLLDLPGGPPVVASGIESGNQGWGWPSSGGGTGECVLHRGDPVVVWGNLQPGMGAGGTTSSTGLADVRMVAAGDIGSFLDGYVPVAERTGRAVLALAALNGVLAAAMAGIGLMAYRRLARTGTDAPPKITWRSGPR</sequence>
<dbReference type="EMBL" id="BPRH01001022">
    <property type="protein sequence ID" value="GJF11765.1"/>
    <property type="molecule type" value="Genomic_DNA"/>
</dbReference>